<dbReference type="SUPFAM" id="SSF46689">
    <property type="entry name" value="Homeodomain-like"/>
    <property type="match status" value="1"/>
</dbReference>
<evidence type="ECO:0000259" key="4">
    <source>
        <dbReference type="PROSITE" id="PS01124"/>
    </source>
</evidence>
<evidence type="ECO:0000256" key="2">
    <source>
        <dbReference type="ARBA" id="ARBA00023125"/>
    </source>
</evidence>
<evidence type="ECO:0000256" key="3">
    <source>
        <dbReference type="ARBA" id="ARBA00023163"/>
    </source>
</evidence>
<dbReference type="EMBL" id="AKKN01000003">
    <property type="protein sequence ID" value="EKT60887.1"/>
    <property type="molecule type" value="Genomic_DNA"/>
</dbReference>
<evidence type="ECO:0000313" key="5">
    <source>
        <dbReference type="EMBL" id="EKT60887.1"/>
    </source>
</evidence>
<dbReference type="InterPro" id="IPR018062">
    <property type="entry name" value="HTH_AraC-typ_CS"/>
</dbReference>
<comment type="caution">
    <text evidence="5">The sequence shown here is derived from an EMBL/GenBank/DDBJ whole genome shotgun (WGS) entry which is preliminary data.</text>
</comment>
<keyword evidence="1" id="KW-0805">Transcription regulation</keyword>
<reference evidence="5 6" key="1">
    <citation type="journal article" date="2012" name="BMC Genomics">
        <title>Comparative genomics of bacteria in the genus Providencia isolated from wild Drosophila melanogaster.</title>
        <authorList>
            <person name="Galac M.R."/>
            <person name="Lazzaro B.P."/>
        </authorList>
    </citation>
    <scope>NUCLEOTIDE SEQUENCE [LARGE SCALE GENOMIC DNA]</scope>
    <source>
        <strain evidence="5 6">DSM 19967</strain>
    </source>
</reference>
<dbReference type="GO" id="GO:0043565">
    <property type="term" value="F:sequence-specific DNA binding"/>
    <property type="evidence" value="ECO:0007669"/>
    <property type="project" value="InterPro"/>
</dbReference>
<proteinExistence type="predicted"/>
<sequence>MNVRMASAVLKLIECDNSILDIGLDSGYCSASHFTNDIKRELGLTPSDIRRLGIKLYEI</sequence>
<dbReference type="InterPro" id="IPR018060">
    <property type="entry name" value="HTH_AraC"/>
</dbReference>
<dbReference type="Proteomes" id="UP000010290">
    <property type="component" value="Chromosome"/>
</dbReference>
<keyword evidence="2" id="KW-0238">DNA-binding</keyword>
<dbReference type="PROSITE" id="PS00041">
    <property type="entry name" value="HTH_ARAC_FAMILY_1"/>
    <property type="match status" value="1"/>
</dbReference>
<evidence type="ECO:0000313" key="6">
    <source>
        <dbReference type="Proteomes" id="UP000010290"/>
    </source>
</evidence>
<name>K8WTZ4_9GAMM</name>
<keyword evidence="6" id="KW-1185">Reference proteome</keyword>
<gene>
    <name evidence="5" type="ORF">OO7_02311</name>
</gene>
<keyword evidence="3" id="KW-0804">Transcription</keyword>
<dbReference type="HOGENOM" id="CLU_2957048_0_0_6"/>
<dbReference type="AlphaFoldDB" id="K8WTZ4"/>
<organism evidence="5 6">
    <name type="scientific">Providencia sneebia DSM 19967</name>
    <dbReference type="NCBI Taxonomy" id="1141660"/>
    <lineage>
        <taxon>Bacteria</taxon>
        <taxon>Pseudomonadati</taxon>
        <taxon>Pseudomonadota</taxon>
        <taxon>Gammaproteobacteria</taxon>
        <taxon>Enterobacterales</taxon>
        <taxon>Morganellaceae</taxon>
        <taxon>Providencia</taxon>
    </lineage>
</organism>
<dbReference type="Gene3D" id="1.10.10.60">
    <property type="entry name" value="Homeodomain-like"/>
    <property type="match status" value="1"/>
</dbReference>
<evidence type="ECO:0000256" key="1">
    <source>
        <dbReference type="ARBA" id="ARBA00023015"/>
    </source>
</evidence>
<accession>K8WTZ4</accession>
<dbReference type="PROSITE" id="PS01124">
    <property type="entry name" value="HTH_ARAC_FAMILY_2"/>
    <property type="match status" value="1"/>
</dbReference>
<feature type="domain" description="HTH araC/xylS-type" evidence="4">
    <location>
        <begin position="1"/>
        <end position="52"/>
    </location>
</feature>
<protein>
    <submittedName>
        <fullName evidence="5">AraC family transcription regulator</fullName>
    </submittedName>
</protein>
<dbReference type="Pfam" id="PF12833">
    <property type="entry name" value="HTH_18"/>
    <property type="match status" value="1"/>
</dbReference>
<dbReference type="GO" id="GO:0003700">
    <property type="term" value="F:DNA-binding transcription factor activity"/>
    <property type="evidence" value="ECO:0007669"/>
    <property type="project" value="InterPro"/>
</dbReference>
<dbReference type="InterPro" id="IPR009057">
    <property type="entry name" value="Homeodomain-like_sf"/>
</dbReference>